<evidence type="ECO:0000259" key="9">
    <source>
        <dbReference type="Pfam" id="PF00759"/>
    </source>
</evidence>
<organism evidence="10 11">
    <name type="scientific">Arachis hypogaea</name>
    <name type="common">Peanut</name>
    <dbReference type="NCBI Taxonomy" id="3818"/>
    <lineage>
        <taxon>Eukaryota</taxon>
        <taxon>Viridiplantae</taxon>
        <taxon>Streptophyta</taxon>
        <taxon>Embryophyta</taxon>
        <taxon>Tracheophyta</taxon>
        <taxon>Spermatophyta</taxon>
        <taxon>Magnoliopsida</taxon>
        <taxon>eudicotyledons</taxon>
        <taxon>Gunneridae</taxon>
        <taxon>Pentapetalae</taxon>
        <taxon>rosids</taxon>
        <taxon>fabids</taxon>
        <taxon>Fabales</taxon>
        <taxon>Fabaceae</taxon>
        <taxon>Papilionoideae</taxon>
        <taxon>50 kb inversion clade</taxon>
        <taxon>dalbergioids sensu lato</taxon>
        <taxon>Dalbergieae</taxon>
        <taxon>Pterocarpus clade</taxon>
        <taxon>Arachis</taxon>
    </lineage>
</organism>
<comment type="similarity">
    <text evidence="2">Belongs to the glycosyl hydrolase 9 (cellulase E) family.</text>
</comment>
<keyword evidence="5" id="KW-0136">Cellulose degradation</keyword>
<protein>
    <recommendedName>
        <fullName evidence="3">cellulase</fullName>
        <ecNumber evidence="3">3.2.1.4</ecNumber>
    </recommendedName>
</protein>
<sequence>MAEMPQSCTFLKSFAMTMLSWSVIEYSAKYKATEKLSHVKDIIKWGTDYLFKTFNNTVDTIDTLVSQLGWISGENSNSTPNEQYCWMRLKDIDYPRAVTECHQGCSDLAAEMAAALAVASIVFKDDKSYAEKLVHGATTLFKFSRDGRGKFSAAGSKAGRLYNSTSYWDEFIWGGAWMYYATGNSLYLKLATTPDIAKYAGAFRGSPNYGVLSCDNKFSAAQFSNVLLSRLRLFPSPGYPYEKVLTFISQSDQHNYVLLPTNFYKL</sequence>
<keyword evidence="7" id="KW-0326">Glycosidase</keyword>
<evidence type="ECO:0000256" key="3">
    <source>
        <dbReference type="ARBA" id="ARBA00012601"/>
    </source>
</evidence>
<accession>A0A445EKZ8</accession>
<proteinExistence type="inferred from homology"/>
<keyword evidence="4" id="KW-0378">Hydrolase</keyword>
<feature type="domain" description="Glycoside hydrolase family 9" evidence="9">
    <location>
        <begin position="9"/>
        <end position="232"/>
    </location>
</feature>
<evidence type="ECO:0000256" key="7">
    <source>
        <dbReference type="ARBA" id="ARBA00023295"/>
    </source>
</evidence>
<comment type="caution">
    <text evidence="10">The sequence shown here is derived from an EMBL/GenBank/DDBJ whole genome shotgun (WGS) entry which is preliminary data.</text>
</comment>
<evidence type="ECO:0000256" key="8">
    <source>
        <dbReference type="ARBA" id="ARBA00023326"/>
    </source>
</evidence>
<dbReference type="InterPro" id="IPR012341">
    <property type="entry name" value="6hp_glycosidase-like_sf"/>
</dbReference>
<dbReference type="Pfam" id="PF00759">
    <property type="entry name" value="Glyco_hydro_9"/>
    <property type="match status" value="1"/>
</dbReference>
<dbReference type="EMBL" id="SDMP01000001">
    <property type="protein sequence ID" value="RYR76032.1"/>
    <property type="molecule type" value="Genomic_DNA"/>
</dbReference>
<keyword evidence="8" id="KW-0624">Polysaccharide degradation</keyword>
<dbReference type="SUPFAM" id="SSF48208">
    <property type="entry name" value="Six-hairpin glycosidases"/>
    <property type="match status" value="1"/>
</dbReference>
<evidence type="ECO:0000256" key="6">
    <source>
        <dbReference type="ARBA" id="ARBA00023277"/>
    </source>
</evidence>
<evidence type="ECO:0000256" key="4">
    <source>
        <dbReference type="ARBA" id="ARBA00022801"/>
    </source>
</evidence>
<name>A0A445EKZ8_ARAHY</name>
<dbReference type="GO" id="GO:0030245">
    <property type="term" value="P:cellulose catabolic process"/>
    <property type="evidence" value="ECO:0007669"/>
    <property type="project" value="UniProtKB-KW"/>
</dbReference>
<dbReference type="Gene3D" id="1.50.10.10">
    <property type="match status" value="1"/>
</dbReference>
<reference evidence="10 11" key="1">
    <citation type="submission" date="2019-01" db="EMBL/GenBank/DDBJ databases">
        <title>Sequencing of cultivated peanut Arachis hypogaea provides insights into genome evolution and oil improvement.</title>
        <authorList>
            <person name="Chen X."/>
        </authorList>
    </citation>
    <scope>NUCLEOTIDE SEQUENCE [LARGE SCALE GENOMIC DNA]</scope>
    <source>
        <strain evidence="11">cv. Fuhuasheng</strain>
        <tissue evidence="10">Leaves</tissue>
    </source>
</reference>
<keyword evidence="6" id="KW-0119">Carbohydrate metabolism</keyword>
<keyword evidence="11" id="KW-1185">Reference proteome</keyword>
<evidence type="ECO:0000256" key="1">
    <source>
        <dbReference type="ARBA" id="ARBA00000966"/>
    </source>
</evidence>
<comment type="catalytic activity">
    <reaction evidence="1">
        <text>Endohydrolysis of (1-&gt;4)-beta-D-glucosidic linkages in cellulose, lichenin and cereal beta-D-glucans.</text>
        <dbReference type="EC" id="3.2.1.4"/>
    </reaction>
</comment>
<evidence type="ECO:0000313" key="10">
    <source>
        <dbReference type="EMBL" id="RYR76032.1"/>
    </source>
</evidence>
<gene>
    <name evidence="10" type="ORF">Ahy_A01g000628</name>
</gene>
<dbReference type="PANTHER" id="PTHR22298">
    <property type="entry name" value="ENDO-1,4-BETA-GLUCANASE"/>
    <property type="match status" value="1"/>
</dbReference>
<dbReference type="GO" id="GO:0008810">
    <property type="term" value="F:cellulase activity"/>
    <property type="evidence" value="ECO:0007669"/>
    <property type="project" value="UniProtKB-EC"/>
</dbReference>
<dbReference type="InterPro" id="IPR001701">
    <property type="entry name" value="Glyco_hydro_9"/>
</dbReference>
<dbReference type="InterPro" id="IPR008928">
    <property type="entry name" value="6-hairpin_glycosidase_sf"/>
</dbReference>
<dbReference type="EC" id="3.2.1.4" evidence="3"/>
<evidence type="ECO:0000313" key="11">
    <source>
        <dbReference type="Proteomes" id="UP000289738"/>
    </source>
</evidence>
<dbReference type="AlphaFoldDB" id="A0A445EKZ8"/>
<evidence type="ECO:0000256" key="2">
    <source>
        <dbReference type="ARBA" id="ARBA00007072"/>
    </source>
</evidence>
<evidence type="ECO:0000256" key="5">
    <source>
        <dbReference type="ARBA" id="ARBA00023001"/>
    </source>
</evidence>
<dbReference type="Proteomes" id="UP000289738">
    <property type="component" value="Chromosome A01"/>
</dbReference>
<dbReference type="STRING" id="3818.A0A445EKZ8"/>